<dbReference type="KEGG" id="ccin:112494994"/>
<sequence>MSGSRELFSCCCLKLCPRLIIHRDGYVHCSLNMVEIYTAKSRVHIDGADGSTTQCTSKASSRSRKNLMKINRIVDIKGTHPVLNLRPITESWTAKCLSILQKFEWWFTSRWLMAKKTGFVFEQWRRGGRKPQQVAV</sequence>
<protein>
    <submittedName>
        <fullName evidence="2">Uncharacterized protein LOC112494994</fullName>
    </submittedName>
</protein>
<dbReference type="Proteomes" id="UP000694920">
    <property type="component" value="Unplaced"/>
</dbReference>
<dbReference type="RefSeq" id="XP_024945052.1">
    <property type="nucleotide sequence ID" value="XM_025089284.1"/>
</dbReference>
<evidence type="ECO:0000313" key="1">
    <source>
        <dbReference type="Proteomes" id="UP000694920"/>
    </source>
</evidence>
<dbReference type="AlphaFoldDB" id="A0AAJ7W5W6"/>
<evidence type="ECO:0000313" key="2">
    <source>
        <dbReference type="RefSeq" id="XP_024945052.1"/>
    </source>
</evidence>
<keyword evidence="1" id="KW-1185">Reference proteome</keyword>
<proteinExistence type="predicted"/>
<gene>
    <name evidence="2" type="primary">LOC112494994</name>
</gene>
<accession>A0AAJ7W5W6</accession>
<name>A0AAJ7W5W6_CEPCN</name>
<organism evidence="1 2">
    <name type="scientific">Cephus cinctus</name>
    <name type="common">Wheat stem sawfly</name>
    <dbReference type="NCBI Taxonomy" id="211228"/>
    <lineage>
        <taxon>Eukaryota</taxon>
        <taxon>Metazoa</taxon>
        <taxon>Ecdysozoa</taxon>
        <taxon>Arthropoda</taxon>
        <taxon>Hexapoda</taxon>
        <taxon>Insecta</taxon>
        <taxon>Pterygota</taxon>
        <taxon>Neoptera</taxon>
        <taxon>Endopterygota</taxon>
        <taxon>Hymenoptera</taxon>
        <taxon>Cephoidea</taxon>
        <taxon>Cephidae</taxon>
        <taxon>Cephus</taxon>
    </lineage>
</organism>
<reference evidence="2" key="1">
    <citation type="submission" date="2025-08" db="UniProtKB">
        <authorList>
            <consortium name="RefSeq"/>
        </authorList>
    </citation>
    <scope>IDENTIFICATION</scope>
</reference>
<dbReference type="GeneID" id="112494994"/>